<gene>
    <name evidence="3" type="primary">LOC118884377</name>
</gene>
<evidence type="ECO:0000313" key="2">
    <source>
        <dbReference type="Proteomes" id="UP000694857"/>
    </source>
</evidence>
<keyword evidence="2" id="KW-1185">Reference proteome</keyword>
<dbReference type="AlphaFoldDB" id="A0A8B8VSN5"/>
<feature type="region of interest" description="Disordered" evidence="1">
    <location>
        <begin position="1"/>
        <end position="121"/>
    </location>
</feature>
<evidence type="ECO:0000256" key="1">
    <source>
        <dbReference type="SAM" id="MobiDB-lite"/>
    </source>
</evidence>
<accession>A0A8B8VSN5</accession>
<reference evidence="3" key="1">
    <citation type="submission" date="2025-08" db="UniProtKB">
        <authorList>
            <consortium name="RefSeq"/>
        </authorList>
    </citation>
    <scope>IDENTIFICATION</scope>
    <source>
        <tissue evidence="3">Epidermis and Blubber</tissue>
    </source>
</reference>
<dbReference type="Proteomes" id="UP000694857">
    <property type="component" value="Chromosome 18"/>
</dbReference>
<sequence>MRPRARILSASFPPPAAWPPSLCRGPGKRRPQGSRPPGPPDIPGIAAHNCTFSQPRDVPRGGARPGPPPSPAARLRSAPLPLRRSPPRARPAARNQISGKEPARLSRLPGISLHDPEALSGPHVDVVTVGRR</sequence>
<evidence type="ECO:0000313" key="3">
    <source>
        <dbReference type="RefSeq" id="XP_036687924.1"/>
    </source>
</evidence>
<dbReference type="KEGG" id="bmus:118884377"/>
<organism evidence="2 3">
    <name type="scientific">Balaenoptera musculus</name>
    <name type="common">Blue whale</name>
    <dbReference type="NCBI Taxonomy" id="9771"/>
    <lineage>
        <taxon>Eukaryota</taxon>
        <taxon>Metazoa</taxon>
        <taxon>Chordata</taxon>
        <taxon>Craniata</taxon>
        <taxon>Vertebrata</taxon>
        <taxon>Euteleostomi</taxon>
        <taxon>Mammalia</taxon>
        <taxon>Eutheria</taxon>
        <taxon>Laurasiatheria</taxon>
        <taxon>Artiodactyla</taxon>
        <taxon>Whippomorpha</taxon>
        <taxon>Cetacea</taxon>
        <taxon>Mysticeti</taxon>
        <taxon>Balaenopteridae</taxon>
        <taxon>Balaenoptera</taxon>
    </lineage>
</organism>
<name>A0A8B8VSN5_BALMU</name>
<protein>
    <submittedName>
        <fullName evidence="3">Basic proline-rich protein-like</fullName>
    </submittedName>
</protein>
<feature type="compositionally biased region" description="Low complexity" evidence="1">
    <location>
        <begin position="72"/>
        <end position="83"/>
    </location>
</feature>
<proteinExistence type="predicted"/>
<dbReference type="RefSeq" id="XP_036687924.1">
    <property type="nucleotide sequence ID" value="XM_036832029.1"/>
</dbReference>
<dbReference type="GeneID" id="118884377"/>